<dbReference type="SMART" id="SM00355">
    <property type="entry name" value="ZnF_C2H2"/>
    <property type="match status" value="6"/>
</dbReference>
<dbReference type="PANTHER" id="PTHR24408">
    <property type="entry name" value="ZINC FINGER PROTEIN"/>
    <property type="match status" value="1"/>
</dbReference>
<evidence type="ECO:0000256" key="2">
    <source>
        <dbReference type="ARBA" id="ARBA00022737"/>
    </source>
</evidence>
<feature type="region of interest" description="Disordered" evidence="6">
    <location>
        <begin position="45"/>
        <end position="69"/>
    </location>
</feature>
<feature type="region of interest" description="Disordered" evidence="6">
    <location>
        <begin position="494"/>
        <end position="527"/>
    </location>
</feature>
<dbReference type="GO" id="GO:0008270">
    <property type="term" value="F:zinc ion binding"/>
    <property type="evidence" value="ECO:0007669"/>
    <property type="project" value="UniProtKB-KW"/>
</dbReference>
<protein>
    <submittedName>
        <fullName evidence="8">Similar to chn: Protein charlatan (Drosophila melanogaster)</fullName>
    </submittedName>
</protein>
<keyword evidence="2" id="KW-0677">Repeat</keyword>
<dbReference type="PANTHER" id="PTHR24408:SF61">
    <property type="entry name" value="E3 SUMO-PROTEIN LIGASE ZNF451"/>
    <property type="match status" value="1"/>
</dbReference>
<evidence type="ECO:0000259" key="7">
    <source>
        <dbReference type="PROSITE" id="PS50157"/>
    </source>
</evidence>
<feature type="region of interest" description="Disordered" evidence="6">
    <location>
        <begin position="225"/>
        <end position="284"/>
    </location>
</feature>
<accession>A0A8J2H8N8</accession>
<keyword evidence="9" id="KW-1185">Reference proteome</keyword>
<evidence type="ECO:0000256" key="3">
    <source>
        <dbReference type="ARBA" id="ARBA00022771"/>
    </source>
</evidence>
<dbReference type="GO" id="GO:0043565">
    <property type="term" value="F:sequence-specific DNA binding"/>
    <property type="evidence" value="ECO:0007669"/>
    <property type="project" value="TreeGrafter"/>
</dbReference>
<keyword evidence="4" id="KW-0862">Zinc</keyword>
<evidence type="ECO:0000256" key="6">
    <source>
        <dbReference type="SAM" id="MobiDB-lite"/>
    </source>
</evidence>
<evidence type="ECO:0000256" key="5">
    <source>
        <dbReference type="PROSITE-ProRule" id="PRU00042"/>
    </source>
</evidence>
<evidence type="ECO:0000313" key="8">
    <source>
        <dbReference type="EMBL" id="CAG5085450.1"/>
    </source>
</evidence>
<dbReference type="PROSITE" id="PS50157">
    <property type="entry name" value="ZINC_FINGER_C2H2_2"/>
    <property type="match status" value="1"/>
</dbReference>
<dbReference type="Gene3D" id="3.30.160.60">
    <property type="entry name" value="Classic Zinc Finger"/>
    <property type="match status" value="1"/>
</dbReference>
<evidence type="ECO:0000313" key="9">
    <source>
        <dbReference type="Proteomes" id="UP000786811"/>
    </source>
</evidence>
<proteinExistence type="predicted"/>
<name>A0A8J2H8N8_COTCN</name>
<dbReference type="GO" id="GO:0005634">
    <property type="term" value="C:nucleus"/>
    <property type="evidence" value="ECO:0007669"/>
    <property type="project" value="TreeGrafter"/>
</dbReference>
<reference evidence="8" key="1">
    <citation type="submission" date="2021-04" db="EMBL/GenBank/DDBJ databases">
        <authorList>
            <person name="Chebbi M.A.C M."/>
        </authorList>
    </citation>
    <scope>NUCLEOTIDE SEQUENCE</scope>
</reference>
<sequence length="599" mass="67747">MESGAIGIGRLDCYEDMFKEITRKLYGDDPDHRTSSVQNEFEASVSYKTEDDNGANDSDDGNWTCEDEPLKGTDGSRIAAYNPGKATWRCDECGDCLTGNPRDIAEHFMELHSSRLLDNRHHRDGTRKDYLHSDPKLEDILSYLEKVRDKAERISPPSRRTQETQTIPAALLPVTSNFLLQELPSTPPQHLHSPFHCYVCYKPFNRADHVKKHFLRMHREHTYELSRIRRSPGSSDPKPPLMQDNSAANNNNNINGNNQNSYTNYNNNKNYQLPTSQTNQTTNNPVSNIYQTSMAAVNNIPDNNCGNRRIQPTGCNSKSHLKAGSKGAERRYTCCYCSWSGVDNWCLKRHLNTHLKPFACSLCEYKAARAERLATHVLKVHNKRQCSRCSFLGEDSAQLQLHQLHVHRINNGNVNAAMVNNTSVVTTSTAPANLQNSSPTTPCRTDPIHLSGGRPPPGPPVFPTQSTTIVPPPTTILGITNGRNKRKQIAPRKIIKHEKHEQSNDDEQENCYEGSENRNYEEEDMSEDAGNKTNCLGTRSFRCYLCPNNAHARALSTKPYHTKASLTLHRLWRHSQNNNINKKIIVDRYKSKSAMINLL</sequence>
<feature type="compositionally biased region" description="Low complexity" evidence="6">
    <location>
        <begin position="249"/>
        <end position="284"/>
    </location>
</feature>
<gene>
    <name evidence="8" type="ORF">HICCMSTLAB_LOCUS4380</name>
</gene>
<dbReference type="Proteomes" id="UP000786811">
    <property type="component" value="Unassembled WGS sequence"/>
</dbReference>
<dbReference type="InterPro" id="IPR013087">
    <property type="entry name" value="Znf_C2H2_type"/>
</dbReference>
<dbReference type="OrthoDB" id="654211at2759"/>
<keyword evidence="3 5" id="KW-0863">Zinc-finger</keyword>
<dbReference type="EMBL" id="CAJNRD030001118">
    <property type="protein sequence ID" value="CAG5085450.1"/>
    <property type="molecule type" value="Genomic_DNA"/>
</dbReference>
<evidence type="ECO:0000256" key="1">
    <source>
        <dbReference type="ARBA" id="ARBA00022723"/>
    </source>
</evidence>
<keyword evidence="1" id="KW-0479">Metal-binding</keyword>
<feature type="domain" description="C2H2-type" evidence="7">
    <location>
        <begin position="195"/>
        <end position="223"/>
    </location>
</feature>
<dbReference type="AlphaFoldDB" id="A0A8J2H8N8"/>
<dbReference type="PROSITE" id="PS00028">
    <property type="entry name" value="ZINC_FINGER_C2H2_1"/>
    <property type="match status" value="1"/>
</dbReference>
<dbReference type="GO" id="GO:0000981">
    <property type="term" value="F:DNA-binding transcription factor activity, RNA polymerase II-specific"/>
    <property type="evidence" value="ECO:0007669"/>
    <property type="project" value="TreeGrafter"/>
</dbReference>
<comment type="caution">
    <text evidence="8">The sequence shown here is derived from an EMBL/GenBank/DDBJ whole genome shotgun (WGS) entry which is preliminary data.</text>
</comment>
<evidence type="ECO:0000256" key="4">
    <source>
        <dbReference type="ARBA" id="ARBA00022833"/>
    </source>
</evidence>
<organism evidence="8 9">
    <name type="scientific">Cotesia congregata</name>
    <name type="common">Parasitoid wasp</name>
    <name type="synonym">Apanteles congregatus</name>
    <dbReference type="NCBI Taxonomy" id="51543"/>
    <lineage>
        <taxon>Eukaryota</taxon>
        <taxon>Metazoa</taxon>
        <taxon>Ecdysozoa</taxon>
        <taxon>Arthropoda</taxon>
        <taxon>Hexapoda</taxon>
        <taxon>Insecta</taxon>
        <taxon>Pterygota</taxon>
        <taxon>Neoptera</taxon>
        <taxon>Endopterygota</taxon>
        <taxon>Hymenoptera</taxon>
        <taxon>Apocrita</taxon>
        <taxon>Ichneumonoidea</taxon>
        <taxon>Braconidae</taxon>
        <taxon>Microgastrinae</taxon>
        <taxon>Cotesia</taxon>
    </lineage>
</organism>